<dbReference type="STRING" id="1653476.THC_0602"/>
<evidence type="ECO:0000313" key="2">
    <source>
        <dbReference type="EMBL" id="BAU22996.1"/>
    </source>
</evidence>
<dbReference type="Proteomes" id="UP000068196">
    <property type="component" value="Chromosome"/>
</dbReference>
<dbReference type="OrthoDB" id="199365at2"/>
<feature type="transmembrane region" description="Helical" evidence="1">
    <location>
        <begin position="34"/>
        <end position="53"/>
    </location>
</feature>
<gene>
    <name evidence="2" type="ORF">THC_0602</name>
</gene>
<evidence type="ECO:0000313" key="3">
    <source>
        <dbReference type="Proteomes" id="UP000068196"/>
    </source>
</evidence>
<dbReference type="RefSeq" id="WP_068513127.1">
    <property type="nucleotide sequence ID" value="NZ_AP014945.1"/>
</dbReference>
<dbReference type="Pfam" id="PF09919">
    <property type="entry name" value="DUF2149"/>
    <property type="match status" value="1"/>
</dbReference>
<dbReference type="EMBL" id="AP014945">
    <property type="protein sequence ID" value="BAU22996.1"/>
    <property type="molecule type" value="Genomic_DNA"/>
</dbReference>
<name>A0A0U5ALV5_9BACT</name>
<sequence length="117" mass="13427">MSYFRLLRRKKSLLETEEPLIEDPLTGVANLFDLSVVFIVSLIVSLFMVYHLIDLLNPRSEFTMVKKAPNGELEFIIKKGKEIKVKKVTKKELQGEGIKLGTAYQLKDGRIVYVPEE</sequence>
<accession>A0A0U5ALV5</accession>
<dbReference type="AlphaFoldDB" id="A0A0U5ALV5"/>
<evidence type="ECO:0000256" key="1">
    <source>
        <dbReference type="SAM" id="Phobius"/>
    </source>
</evidence>
<organism evidence="2 3">
    <name type="scientific">Caldimicrobium thiodismutans</name>
    <dbReference type="NCBI Taxonomy" id="1653476"/>
    <lineage>
        <taxon>Bacteria</taxon>
        <taxon>Pseudomonadati</taxon>
        <taxon>Thermodesulfobacteriota</taxon>
        <taxon>Thermodesulfobacteria</taxon>
        <taxon>Thermodesulfobacteriales</taxon>
        <taxon>Thermodesulfobacteriaceae</taxon>
        <taxon>Caldimicrobium</taxon>
    </lineage>
</organism>
<dbReference type="InterPro" id="IPR018676">
    <property type="entry name" value="DUF2149"/>
</dbReference>
<reference evidence="2 3" key="1">
    <citation type="journal article" date="2016" name="Int. J. Syst. Evol. Microbiol.">
        <title>Caldimicrobium thiodismutans sp. nov., a sulfur-disproportionating bacterium isolated from a hot spring, and emended description of the genus Caldimicrobium.</title>
        <authorList>
            <person name="Kojima H."/>
            <person name="Umezawa K."/>
            <person name="Fukui M."/>
        </authorList>
    </citation>
    <scope>NUCLEOTIDE SEQUENCE [LARGE SCALE GENOMIC DNA]</scope>
    <source>
        <strain evidence="2 3">TF1</strain>
    </source>
</reference>
<dbReference type="KEGG" id="cthi:THC_0602"/>
<dbReference type="PATRIC" id="fig|1653476.3.peg.622"/>
<keyword evidence="1" id="KW-1133">Transmembrane helix</keyword>
<keyword evidence="3" id="KW-1185">Reference proteome</keyword>
<reference evidence="3" key="2">
    <citation type="journal article" date="2016" name="Int. J. Syst. Evol. Microbiol.">
        <title>Caldimicrobium thiodismutans sp. nov., a sulfur-disproportionating bacterium isolated from a hot spring.</title>
        <authorList>
            <person name="Kojima H."/>
            <person name="Umezawa K."/>
            <person name="Fukui M."/>
        </authorList>
    </citation>
    <scope>NUCLEOTIDE SEQUENCE [LARGE SCALE GENOMIC DNA]</scope>
    <source>
        <strain evidence="3">TF1</strain>
    </source>
</reference>
<protein>
    <recommendedName>
        <fullName evidence="4">DUF2149 domain-containing protein</fullName>
    </recommendedName>
</protein>
<keyword evidence="1" id="KW-0472">Membrane</keyword>
<keyword evidence="1" id="KW-0812">Transmembrane</keyword>
<evidence type="ECO:0008006" key="4">
    <source>
        <dbReference type="Google" id="ProtNLM"/>
    </source>
</evidence>
<proteinExistence type="predicted"/>